<dbReference type="EMBL" id="RBXO01000001">
    <property type="protein sequence ID" value="RKT54570.1"/>
    <property type="molecule type" value="Genomic_DNA"/>
</dbReference>
<name>A0A495W0C0_9PSEU</name>
<evidence type="ECO:0000313" key="2">
    <source>
        <dbReference type="Proteomes" id="UP000282084"/>
    </source>
</evidence>
<comment type="caution">
    <text evidence="1">The sequence shown here is derived from an EMBL/GenBank/DDBJ whole genome shotgun (WGS) entry which is preliminary data.</text>
</comment>
<dbReference type="Proteomes" id="UP000282084">
    <property type="component" value="Unassembled WGS sequence"/>
</dbReference>
<keyword evidence="2" id="KW-1185">Reference proteome</keyword>
<organism evidence="1 2">
    <name type="scientific">Saccharothrix australiensis</name>
    <dbReference type="NCBI Taxonomy" id="2072"/>
    <lineage>
        <taxon>Bacteria</taxon>
        <taxon>Bacillati</taxon>
        <taxon>Actinomycetota</taxon>
        <taxon>Actinomycetes</taxon>
        <taxon>Pseudonocardiales</taxon>
        <taxon>Pseudonocardiaceae</taxon>
        <taxon>Saccharothrix</taxon>
    </lineage>
</organism>
<reference evidence="1 2" key="1">
    <citation type="submission" date="2018-10" db="EMBL/GenBank/DDBJ databases">
        <title>Sequencing the genomes of 1000 actinobacteria strains.</title>
        <authorList>
            <person name="Klenk H.-P."/>
        </authorList>
    </citation>
    <scope>NUCLEOTIDE SEQUENCE [LARGE SCALE GENOMIC DNA]</scope>
    <source>
        <strain evidence="1 2">DSM 43800</strain>
    </source>
</reference>
<gene>
    <name evidence="1" type="ORF">C8E97_3214</name>
</gene>
<protein>
    <submittedName>
        <fullName evidence="1">Uncharacterized protein DUF1702</fullName>
    </submittedName>
</protein>
<dbReference type="Pfam" id="PF08012">
    <property type="entry name" value="DUF1702"/>
    <property type="match status" value="1"/>
</dbReference>
<dbReference type="OrthoDB" id="2530105at2"/>
<evidence type="ECO:0000313" key="1">
    <source>
        <dbReference type="EMBL" id="RKT54570.1"/>
    </source>
</evidence>
<proteinExistence type="predicted"/>
<dbReference type="AlphaFoldDB" id="A0A495W0C0"/>
<sequence length="306" mass="32980">MRLLSVDPGRVDFGRRRFRLRTGPARGVLESAARAFLSGLNAAIEGRTVDRLARRIGEVDPAHRGFACEGAGMGCALLDLVTLARGRRVAELLSGPGSAHPHLVHVGIGWAYARLRLRPVAGVPTADPLLRWLAWDGFGFHQGFFHADRAIGRARVEPGLPPGARAVRDQGLGRALWFHECADPEGVALRVAEFPPDRQADLWSGVGLAATYAGGADAAELSRLVGPAGRHRRWLAQGCAFACKARQVGSVVPAHTHEAAALLAGVGVAEAAAWTDRALALLDDGPVTLTRYQRWRTETSRQWEER</sequence>
<dbReference type="InterPro" id="IPR012964">
    <property type="entry name" value="DUF1702"/>
</dbReference>
<accession>A0A495W0C0</accession>